<dbReference type="EMBL" id="VXIS01000410">
    <property type="protein sequence ID" value="KAA8893720.1"/>
    <property type="molecule type" value="Genomic_DNA"/>
</dbReference>
<dbReference type="AlphaFoldDB" id="A0A5J5EEA1"/>
<gene>
    <name evidence="1" type="ORF">FN846DRAFT_787568</name>
</gene>
<dbReference type="Gene3D" id="1.25.40.10">
    <property type="entry name" value="Tetratricopeptide repeat domain"/>
    <property type="match status" value="1"/>
</dbReference>
<dbReference type="Proteomes" id="UP000326924">
    <property type="component" value="Unassembled WGS sequence"/>
</dbReference>
<reference evidence="1 2" key="1">
    <citation type="submission" date="2019-09" db="EMBL/GenBank/DDBJ databases">
        <title>Draft genome of the ectomycorrhizal ascomycete Sphaerosporella brunnea.</title>
        <authorList>
            <consortium name="DOE Joint Genome Institute"/>
            <person name="Benucci G.M."/>
            <person name="Marozzi G."/>
            <person name="Antonielli L."/>
            <person name="Sanchez S."/>
            <person name="Marco P."/>
            <person name="Wang X."/>
            <person name="Falini L.B."/>
            <person name="Barry K."/>
            <person name="Haridas S."/>
            <person name="Lipzen A."/>
            <person name="Labutti K."/>
            <person name="Grigoriev I.V."/>
            <person name="Murat C."/>
            <person name="Martin F."/>
            <person name="Albertini E."/>
            <person name="Donnini D."/>
            <person name="Bonito G."/>
        </authorList>
    </citation>
    <scope>NUCLEOTIDE SEQUENCE [LARGE SCALE GENOMIC DNA]</scope>
    <source>
        <strain evidence="1 2">Sb_GMNB300</strain>
    </source>
</reference>
<proteinExistence type="predicted"/>
<evidence type="ECO:0008006" key="3">
    <source>
        <dbReference type="Google" id="ProtNLM"/>
    </source>
</evidence>
<organism evidence="1 2">
    <name type="scientific">Sphaerosporella brunnea</name>
    <dbReference type="NCBI Taxonomy" id="1250544"/>
    <lineage>
        <taxon>Eukaryota</taxon>
        <taxon>Fungi</taxon>
        <taxon>Dikarya</taxon>
        <taxon>Ascomycota</taxon>
        <taxon>Pezizomycotina</taxon>
        <taxon>Pezizomycetes</taxon>
        <taxon>Pezizales</taxon>
        <taxon>Pyronemataceae</taxon>
        <taxon>Sphaerosporella</taxon>
    </lineage>
</organism>
<sequence>MANFASTYRKQGGRSNEAETLEIRAMEARKRVLGDDHQKTLLSITLSYHSAKRWEEAEVLEKQVMEA</sequence>
<dbReference type="Pfam" id="PF13374">
    <property type="entry name" value="TPR_10"/>
    <property type="match status" value="1"/>
</dbReference>
<protein>
    <recommendedName>
        <fullName evidence="3">Kinesin light chain</fullName>
    </recommendedName>
</protein>
<name>A0A5J5EEA1_9PEZI</name>
<evidence type="ECO:0000313" key="1">
    <source>
        <dbReference type="EMBL" id="KAA8893720.1"/>
    </source>
</evidence>
<evidence type="ECO:0000313" key="2">
    <source>
        <dbReference type="Proteomes" id="UP000326924"/>
    </source>
</evidence>
<dbReference type="InterPro" id="IPR011990">
    <property type="entry name" value="TPR-like_helical_dom_sf"/>
</dbReference>
<keyword evidence="2" id="KW-1185">Reference proteome</keyword>
<dbReference type="OrthoDB" id="5986190at2759"/>
<dbReference type="InParanoid" id="A0A5J5EEA1"/>
<accession>A0A5J5EEA1</accession>
<comment type="caution">
    <text evidence="1">The sequence shown here is derived from an EMBL/GenBank/DDBJ whole genome shotgun (WGS) entry which is preliminary data.</text>
</comment>